<dbReference type="PANTHER" id="PTHR10174">
    <property type="entry name" value="ALPHA-TOCOPHEROL TRANSFER PROTEIN-RELATED"/>
    <property type="match status" value="1"/>
</dbReference>
<dbReference type="PROSITE" id="PS50191">
    <property type="entry name" value="CRAL_TRIO"/>
    <property type="match status" value="1"/>
</dbReference>
<dbReference type="OrthoDB" id="7422178at2759"/>
<dbReference type="InterPro" id="IPR036273">
    <property type="entry name" value="CRAL/TRIO_N_dom_sf"/>
</dbReference>
<protein>
    <submittedName>
        <fullName evidence="3">Alpha-tocopherol transfer protein-like</fullName>
    </submittedName>
</protein>
<accession>A0A6J1P581</accession>
<dbReference type="PRINTS" id="PR00180">
    <property type="entry name" value="CRETINALDHBP"/>
</dbReference>
<evidence type="ECO:0000313" key="3">
    <source>
        <dbReference type="RefSeq" id="XP_023952935.2"/>
    </source>
</evidence>
<dbReference type="Gene3D" id="3.40.525.10">
    <property type="entry name" value="CRAL-TRIO lipid binding domain"/>
    <property type="match status" value="1"/>
</dbReference>
<dbReference type="GO" id="GO:1902936">
    <property type="term" value="F:phosphatidylinositol bisphosphate binding"/>
    <property type="evidence" value="ECO:0007669"/>
    <property type="project" value="TreeGrafter"/>
</dbReference>
<feature type="domain" description="CRAL-TRIO" evidence="1">
    <location>
        <begin position="153"/>
        <end position="257"/>
    </location>
</feature>
<reference evidence="3" key="1">
    <citation type="submission" date="2025-08" db="UniProtKB">
        <authorList>
            <consortium name="RefSeq"/>
        </authorList>
    </citation>
    <scope>IDENTIFICATION</scope>
</reference>
<dbReference type="Pfam" id="PF00650">
    <property type="entry name" value="CRAL_TRIO"/>
    <property type="match status" value="1"/>
</dbReference>
<keyword evidence="2" id="KW-1185">Reference proteome</keyword>
<proteinExistence type="predicted"/>
<dbReference type="RefSeq" id="XP_023952935.2">
    <property type="nucleotide sequence ID" value="XM_024097167.2"/>
</dbReference>
<evidence type="ECO:0000259" key="1">
    <source>
        <dbReference type="PROSITE" id="PS50191"/>
    </source>
</evidence>
<dbReference type="Proteomes" id="UP001652582">
    <property type="component" value="Chromosome 8"/>
</dbReference>
<dbReference type="SUPFAM" id="SSF52087">
    <property type="entry name" value="CRAL/TRIO domain"/>
    <property type="match status" value="1"/>
</dbReference>
<dbReference type="AlphaFoldDB" id="A0A6J1P581"/>
<evidence type="ECO:0000313" key="2">
    <source>
        <dbReference type="Proteomes" id="UP001652582"/>
    </source>
</evidence>
<dbReference type="SUPFAM" id="SSF46938">
    <property type="entry name" value="CRAL/TRIO N-terminal domain"/>
    <property type="match status" value="1"/>
</dbReference>
<sequence>MDFIPKDKFYELRPDTLQYVRKLFDLDKPGTMKESVKILNEWVQKQQHFNKKDFTDHYLEMTIILSKGSIERAKRQLDQLCTMRTLWPEFFGAFKLRNEFDRFFAVCQTMMLPKLTEDHCRTFVTKFYKTDEDLQMYFYRHNVVLGEYLKAHDYFSGLIVVIDFVEADLLTYLKTANLVQFKQAMAICFDGYKPSVKGIHIISQSKFIDGLVTLVKQVVSAKVAARIKIHKNHESLHDFIPKAILPKDYGGEERSLKILQDELIDLLSSKEHLDYLEGMNAATTKESCRRKDEFSEHYAGMPGSFRYLSVD</sequence>
<dbReference type="InterPro" id="IPR036865">
    <property type="entry name" value="CRAL-TRIO_dom_sf"/>
</dbReference>
<dbReference type="PANTHER" id="PTHR10174:SF222">
    <property type="entry name" value="GH10083P-RELATED"/>
    <property type="match status" value="1"/>
</dbReference>
<dbReference type="GeneID" id="112056698"/>
<dbReference type="GO" id="GO:0016020">
    <property type="term" value="C:membrane"/>
    <property type="evidence" value="ECO:0007669"/>
    <property type="project" value="TreeGrafter"/>
</dbReference>
<dbReference type="CDD" id="cd00170">
    <property type="entry name" value="SEC14"/>
    <property type="match status" value="1"/>
</dbReference>
<name>A0A6J1P581_BICAN</name>
<dbReference type="InterPro" id="IPR001251">
    <property type="entry name" value="CRAL-TRIO_dom"/>
</dbReference>
<dbReference type="KEGG" id="bany:112056698"/>
<organism evidence="2 3">
    <name type="scientific">Bicyclus anynana</name>
    <name type="common">Squinting bush brown butterfly</name>
    <dbReference type="NCBI Taxonomy" id="110368"/>
    <lineage>
        <taxon>Eukaryota</taxon>
        <taxon>Metazoa</taxon>
        <taxon>Ecdysozoa</taxon>
        <taxon>Arthropoda</taxon>
        <taxon>Hexapoda</taxon>
        <taxon>Insecta</taxon>
        <taxon>Pterygota</taxon>
        <taxon>Neoptera</taxon>
        <taxon>Endopterygota</taxon>
        <taxon>Lepidoptera</taxon>
        <taxon>Glossata</taxon>
        <taxon>Ditrysia</taxon>
        <taxon>Papilionoidea</taxon>
        <taxon>Nymphalidae</taxon>
        <taxon>Satyrinae</taxon>
        <taxon>Satyrini</taxon>
        <taxon>Mycalesina</taxon>
        <taxon>Bicyclus</taxon>
    </lineage>
</organism>
<gene>
    <name evidence="3" type="primary">LOC112056698</name>
</gene>